<sequence>MQPVADYIVVGAGSAGCIIARRLADTGAAVLLIEAGRRDNTQLVRKPGMIGPLHSVPQLKRTVDWGHYTTPQAGALGRRIPQTHGKVVGGSSSINGMVFVRGNRHNFDDWAAEGNAGWSFTDVLPSFKRFESFEDGESNYRGGSGPIKVTRAKNLTPASQSFLEAFSATAGVKQLDDYNAESQEGVSLFQQSNAAGLRYSTAVGYLDDRGSNLTVLPKTQVVRVVIENGRATGVEVLSRHGREMIRANREVILSAGVFGSPQLLMLSGIGPADHLRGHGLDVLADLPVGENLHDHLFVPMTYAMPTGVHRPNPLYFGNAWVRERFRSGSTWLARSVFEVVAFVRTRQAGEIPDLQLHVLPWSYPAPNQDAPIRHKPDPRRALTVMSTLIYPKSRGTLRLASDDPTAAPLIDPNYLAEQSDVDVLVDGMELIRETMSATAICDGVQCEIAPGPGFPDRAALAREVRNRATTVYHPVGTCRMGVDERAVVDPALMVRGVDGLRVADASIMPSIVGGNTNAASMMIGERCAELITRR</sequence>
<dbReference type="PROSITE" id="PS00623">
    <property type="entry name" value="GMC_OXRED_1"/>
    <property type="match status" value="1"/>
</dbReference>
<reference evidence="7" key="1">
    <citation type="submission" date="2022-05" db="EMBL/GenBank/DDBJ databases">
        <title>Jatrophihabitans sp. SB3-54 whole genome sequence.</title>
        <authorList>
            <person name="Suh M.K."/>
            <person name="Eom M.K."/>
            <person name="Kim J.S."/>
            <person name="Kim H.S."/>
            <person name="Do H.E."/>
            <person name="Shin Y.K."/>
            <person name="Lee J.-S."/>
        </authorList>
    </citation>
    <scope>NUCLEOTIDE SEQUENCE</scope>
    <source>
        <strain evidence="7">SB3-54</strain>
    </source>
</reference>
<comment type="cofactor">
    <cofactor evidence="1">
        <name>FAD</name>
        <dbReference type="ChEBI" id="CHEBI:57692"/>
    </cofactor>
</comment>
<feature type="domain" description="Glucose-methanol-choline oxidoreductase N-terminal" evidence="6">
    <location>
        <begin position="85"/>
        <end position="108"/>
    </location>
</feature>
<comment type="similarity">
    <text evidence="2 5">Belongs to the GMC oxidoreductase family.</text>
</comment>
<evidence type="ECO:0000256" key="1">
    <source>
        <dbReference type="ARBA" id="ARBA00001974"/>
    </source>
</evidence>
<dbReference type="Gene3D" id="3.30.560.10">
    <property type="entry name" value="Glucose Oxidase, domain 3"/>
    <property type="match status" value="1"/>
</dbReference>
<keyword evidence="4 5" id="KW-0274">FAD</keyword>
<dbReference type="SUPFAM" id="SSF54373">
    <property type="entry name" value="FAD-linked reductases, C-terminal domain"/>
    <property type="match status" value="1"/>
</dbReference>
<evidence type="ECO:0000256" key="5">
    <source>
        <dbReference type="RuleBase" id="RU003968"/>
    </source>
</evidence>
<protein>
    <submittedName>
        <fullName evidence="7">FAD-dependent oxidoreductase</fullName>
    </submittedName>
</protein>
<evidence type="ECO:0000256" key="2">
    <source>
        <dbReference type="ARBA" id="ARBA00010790"/>
    </source>
</evidence>
<keyword evidence="3 5" id="KW-0285">Flavoprotein</keyword>
<organism evidence="7 8">
    <name type="scientific">Jatrophihabitans cynanchi</name>
    <dbReference type="NCBI Taxonomy" id="2944128"/>
    <lineage>
        <taxon>Bacteria</taxon>
        <taxon>Bacillati</taxon>
        <taxon>Actinomycetota</taxon>
        <taxon>Actinomycetes</taxon>
        <taxon>Jatrophihabitantales</taxon>
        <taxon>Jatrophihabitantaceae</taxon>
        <taxon>Jatrophihabitans</taxon>
    </lineage>
</organism>
<dbReference type="InterPro" id="IPR000172">
    <property type="entry name" value="GMC_OxRdtase_N"/>
</dbReference>
<dbReference type="EMBL" id="CP097463">
    <property type="protein sequence ID" value="WAX55176.1"/>
    <property type="molecule type" value="Genomic_DNA"/>
</dbReference>
<accession>A0ABY7JW88</accession>
<dbReference type="InterPro" id="IPR007867">
    <property type="entry name" value="GMC_OxRtase_C"/>
</dbReference>
<proteinExistence type="inferred from homology"/>
<dbReference type="InterPro" id="IPR036188">
    <property type="entry name" value="FAD/NAD-bd_sf"/>
</dbReference>
<evidence type="ECO:0000313" key="7">
    <source>
        <dbReference type="EMBL" id="WAX55176.1"/>
    </source>
</evidence>
<dbReference type="InterPro" id="IPR012132">
    <property type="entry name" value="GMC_OxRdtase"/>
</dbReference>
<dbReference type="Gene3D" id="3.50.50.60">
    <property type="entry name" value="FAD/NAD(P)-binding domain"/>
    <property type="match status" value="1"/>
</dbReference>
<evidence type="ECO:0000256" key="3">
    <source>
        <dbReference type="ARBA" id="ARBA00022630"/>
    </source>
</evidence>
<gene>
    <name evidence="7" type="ORF">M6B22_11470</name>
</gene>
<evidence type="ECO:0000259" key="6">
    <source>
        <dbReference type="PROSITE" id="PS00623"/>
    </source>
</evidence>
<dbReference type="Pfam" id="PF00732">
    <property type="entry name" value="GMC_oxred_N"/>
    <property type="match status" value="1"/>
</dbReference>
<dbReference type="Pfam" id="PF05199">
    <property type="entry name" value="GMC_oxred_C"/>
    <property type="match status" value="1"/>
</dbReference>
<dbReference type="SUPFAM" id="SSF51905">
    <property type="entry name" value="FAD/NAD(P)-binding domain"/>
    <property type="match status" value="1"/>
</dbReference>
<keyword evidence="8" id="KW-1185">Reference proteome</keyword>
<evidence type="ECO:0000313" key="8">
    <source>
        <dbReference type="Proteomes" id="UP001164693"/>
    </source>
</evidence>
<dbReference type="PANTHER" id="PTHR11552:SF147">
    <property type="entry name" value="CHOLINE DEHYDROGENASE, MITOCHONDRIAL"/>
    <property type="match status" value="1"/>
</dbReference>
<dbReference type="RefSeq" id="WP_269441679.1">
    <property type="nucleotide sequence ID" value="NZ_CP097463.1"/>
</dbReference>
<dbReference type="PANTHER" id="PTHR11552">
    <property type="entry name" value="GLUCOSE-METHANOL-CHOLINE GMC OXIDOREDUCTASE"/>
    <property type="match status" value="1"/>
</dbReference>
<name>A0ABY7JW88_9ACTN</name>
<evidence type="ECO:0000256" key="4">
    <source>
        <dbReference type="ARBA" id="ARBA00022827"/>
    </source>
</evidence>
<dbReference type="PIRSF" id="PIRSF000137">
    <property type="entry name" value="Alcohol_oxidase"/>
    <property type="match status" value="1"/>
</dbReference>
<dbReference type="Proteomes" id="UP001164693">
    <property type="component" value="Chromosome"/>
</dbReference>